<evidence type="ECO:0000313" key="4">
    <source>
        <dbReference type="Proteomes" id="UP001500101"/>
    </source>
</evidence>
<reference evidence="4" key="1">
    <citation type="journal article" date="2019" name="Int. J. Syst. Evol. Microbiol.">
        <title>The Global Catalogue of Microorganisms (GCM) 10K type strain sequencing project: providing services to taxonomists for standard genome sequencing and annotation.</title>
        <authorList>
            <consortium name="The Broad Institute Genomics Platform"/>
            <consortium name="The Broad Institute Genome Sequencing Center for Infectious Disease"/>
            <person name="Wu L."/>
            <person name="Ma J."/>
        </authorList>
    </citation>
    <scope>NUCLEOTIDE SEQUENCE [LARGE SCALE GENOMIC DNA]</scope>
    <source>
        <strain evidence="4">JCM 16704</strain>
    </source>
</reference>
<proteinExistence type="predicted"/>
<gene>
    <name evidence="3" type="ORF">GCM10022216_21080</name>
</gene>
<dbReference type="PRINTS" id="PR00095">
    <property type="entry name" value="ANTSNTHASEI"/>
</dbReference>
<comment type="caution">
    <text evidence="3">The sequence shown here is derived from an EMBL/GenBank/DDBJ whole genome shotgun (WGS) entry which is preliminary data.</text>
</comment>
<sequence>MAKASFHTDTSIFLKKALQWSKSFDQVCLFHSNGFQDHYSEIQSLLAIDAKDELIANVGQAFAQIEDFKSRYPNHWIPGFLSYDLKNELEDLQSKFPNPLAFPDAYFFVPKTTIKFLEKEVIIESDDDPQEIFDLIQSNNTLEEEFSYTGQVKPKMDKKAYSTAFNQMMDHIKRGDIYEVNLCQEFYDADAEISNLEALFLQLNKISPTPFASFFKWHNNYILSASPERFLAKRGQTLISQPIKGTAKRGKTPEEDQILKENLRNNPKEISENIMIVDLVRNDLTRSAIPGTVEVTEKLGIYSFKHVHQMISTITCQASENSKATDLIKNTFPAGSMTGAPKLSAMQMCDRYEHSKRGVYSGAIGYFAPNGDFDFNVVIRTILYNAKDKYLSFSTGGAITIEAQAEYEYQECLTKASAILQALSNSVE</sequence>
<keyword evidence="4" id="KW-1185">Reference proteome</keyword>
<organism evidence="3 4">
    <name type="scientific">Sphingobacterium kyonggiense</name>
    <dbReference type="NCBI Taxonomy" id="714075"/>
    <lineage>
        <taxon>Bacteria</taxon>
        <taxon>Pseudomonadati</taxon>
        <taxon>Bacteroidota</taxon>
        <taxon>Sphingobacteriia</taxon>
        <taxon>Sphingobacteriales</taxon>
        <taxon>Sphingobacteriaceae</taxon>
        <taxon>Sphingobacterium</taxon>
    </lineage>
</organism>
<dbReference type="EMBL" id="BAAAZI010000009">
    <property type="protein sequence ID" value="GAA4141257.1"/>
    <property type="molecule type" value="Genomic_DNA"/>
</dbReference>
<evidence type="ECO:0000313" key="3">
    <source>
        <dbReference type="EMBL" id="GAA4141257.1"/>
    </source>
</evidence>
<feature type="domain" description="Anthranilate synthase component I N-terminal" evidence="2">
    <location>
        <begin position="79"/>
        <end position="116"/>
    </location>
</feature>
<dbReference type="RefSeq" id="WP_344674674.1">
    <property type="nucleotide sequence ID" value="NZ_BAAAZI010000009.1"/>
</dbReference>
<feature type="domain" description="Chorismate-utilising enzyme C-terminal" evidence="1">
    <location>
        <begin position="158"/>
        <end position="415"/>
    </location>
</feature>
<name>A0ABP7YUS4_9SPHI</name>
<dbReference type="PANTHER" id="PTHR11236:SF18">
    <property type="entry name" value="AMINODEOXYCHORISMATE SYNTHASE"/>
    <property type="match status" value="1"/>
</dbReference>
<dbReference type="Proteomes" id="UP001500101">
    <property type="component" value="Unassembled WGS sequence"/>
</dbReference>
<dbReference type="Gene3D" id="3.60.120.10">
    <property type="entry name" value="Anthranilate synthase"/>
    <property type="match status" value="1"/>
</dbReference>
<evidence type="ECO:0000259" key="2">
    <source>
        <dbReference type="Pfam" id="PF04715"/>
    </source>
</evidence>
<dbReference type="Pfam" id="PF00425">
    <property type="entry name" value="Chorismate_bind"/>
    <property type="match status" value="1"/>
</dbReference>
<accession>A0ABP7YUS4</accession>
<dbReference type="Pfam" id="PF04715">
    <property type="entry name" value="Anth_synt_I_N"/>
    <property type="match status" value="1"/>
</dbReference>
<dbReference type="InterPro" id="IPR019999">
    <property type="entry name" value="Anth_synth_I-like"/>
</dbReference>
<dbReference type="SUPFAM" id="SSF56322">
    <property type="entry name" value="ADC synthase"/>
    <property type="match status" value="1"/>
</dbReference>
<protein>
    <submittedName>
        <fullName evidence="3">Anthranilate synthase component I family protein</fullName>
    </submittedName>
</protein>
<dbReference type="InterPro" id="IPR006805">
    <property type="entry name" value="Anth_synth_I_N"/>
</dbReference>
<evidence type="ECO:0000259" key="1">
    <source>
        <dbReference type="Pfam" id="PF00425"/>
    </source>
</evidence>
<dbReference type="InterPro" id="IPR015890">
    <property type="entry name" value="Chorismate_C"/>
</dbReference>
<dbReference type="InterPro" id="IPR005801">
    <property type="entry name" value="ADC_synthase"/>
</dbReference>
<dbReference type="PANTHER" id="PTHR11236">
    <property type="entry name" value="AMINOBENZOATE/ANTHRANILATE SYNTHASE"/>
    <property type="match status" value="1"/>
</dbReference>